<feature type="active site" description="Pros-phosphohistidine intermediate" evidence="13 14">
    <location>
        <position position="115"/>
    </location>
</feature>
<sequence length="152" mass="17076">MQRTLVLLKPDCVQRRLIGDVLSRFESKGLHIVAMKLLQVTPELSKQHYAEHVEKPFYSSLEEFITSAPVVAIALEGLEVIRVVRDMLGATNGLQAAPGTLRGDYSSSRQMNLVHASDSEESANRELDLYFNADEFCDYSLVLTPFMRADDE</sequence>
<dbReference type="GO" id="GO:0006228">
    <property type="term" value="P:UTP biosynthetic process"/>
    <property type="evidence" value="ECO:0007669"/>
    <property type="project" value="UniProtKB-UniRule"/>
</dbReference>
<name>A0A2G1W3J0_9BACT</name>
<keyword evidence="11 13" id="KW-0460">Magnesium</keyword>
<dbReference type="HAMAP" id="MF_00451">
    <property type="entry name" value="NDP_kinase"/>
    <property type="match status" value="1"/>
</dbReference>
<dbReference type="GO" id="GO:0005524">
    <property type="term" value="F:ATP binding"/>
    <property type="evidence" value="ECO:0007669"/>
    <property type="project" value="UniProtKB-UniRule"/>
</dbReference>
<evidence type="ECO:0000256" key="1">
    <source>
        <dbReference type="ARBA" id="ARBA00001946"/>
    </source>
</evidence>
<keyword evidence="9 13" id="KW-0418">Kinase</keyword>
<dbReference type="InterPro" id="IPR023005">
    <property type="entry name" value="Nucleoside_diP_kinase_AS"/>
</dbReference>
<dbReference type="RefSeq" id="WP_099262430.1">
    <property type="nucleotide sequence ID" value="NZ_NIZW01000016.1"/>
</dbReference>
<comment type="catalytic activity">
    <reaction evidence="13 16">
        <text>a 2'-deoxyribonucleoside 5'-diphosphate + ATP = a 2'-deoxyribonucleoside 5'-triphosphate + ADP</text>
        <dbReference type="Rhea" id="RHEA:44640"/>
        <dbReference type="ChEBI" id="CHEBI:30616"/>
        <dbReference type="ChEBI" id="CHEBI:61560"/>
        <dbReference type="ChEBI" id="CHEBI:73316"/>
        <dbReference type="ChEBI" id="CHEBI:456216"/>
        <dbReference type="EC" id="2.7.4.6"/>
    </reaction>
</comment>
<keyword evidence="6 13" id="KW-0808">Transferase</keyword>
<keyword evidence="10 13" id="KW-0067">ATP-binding</keyword>
<feature type="binding site" evidence="13 14">
    <location>
        <position position="57"/>
    </location>
    <ligand>
        <name>ATP</name>
        <dbReference type="ChEBI" id="CHEBI:30616"/>
    </ligand>
</feature>
<comment type="function">
    <text evidence="13">Major role in the synthesis of nucleoside triphosphates other than ATP. The ATP gamma phosphate is transferred to the NDP beta phosphate via a ping-pong mechanism, using a phosphorylated active-site intermediate.</text>
</comment>
<dbReference type="Proteomes" id="UP000225740">
    <property type="component" value="Unassembled WGS sequence"/>
</dbReference>
<dbReference type="EC" id="2.7.4.6" evidence="3 13"/>
<evidence type="ECO:0000256" key="7">
    <source>
        <dbReference type="ARBA" id="ARBA00022723"/>
    </source>
</evidence>
<dbReference type="PROSITE" id="PS00469">
    <property type="entry name" value="NDPK"/>
    <property type="match status" value="1"/>
</dbReference>
<keyword evidence="8 13" id="KW-0547">Nucleotide-binding</keyword>
<dbReference type="OrthoDB" id="9801161at2"/>
<dbReference type="InterPro" id="IPR001564">
    <property type="entry name" value="Nucleoside_diP_kinase"/>
</dbReference>
<evidence type="ECO:0000256" key="6">
    <source>
        <dbReference type="ARBA" id="ARBA00022679"/>
    </source>
</evidence>
<dbReference type="GeneID" id="90610321"/>
<evidence type="ECO:0000256" key="11">
    <source>
        <dbReference type="ARBA" id="ARBA00022842"/>
    </source>
</evidence>
<dbReference type="GO" id="GO:0006183">
    <property type="term" value="P:GTP biosynthetic process"/>
    <property type="evidence" value="ECO:0007669"/>
    <property type="project" value="UniProtKB-UniRule"/>
</dbReference>
<keyword evidence="19" id="KW-1185">Reference proteome</keyword>
<dbReference type="CDD" id="cd04413">
    <property type="entry name" value="NDPk_I"/>
    <property type="match status" value="1"/>
</dbReference>
<dbReference type="EMBL" id="NIZW01000016">
    <property type="protein sequence ID" value="PHQ33596.1"/>
    <property type="molecule type" value="Genomic_DNA"/>
</dbReference>
<evidence type="ECO:0000256" key="12">
    <source>
        <dbReference type="ARBA" id="ARBA00023080"/>
    </source>
</evidence>
<accession>A0A2G1W3J0</accession>
<evidence type="ECO:0000256" key="16">
    <source>
        <dbReference type="RuleBase" id="RU004013"/>
    </source>
</evidence>
<proteinExistence type="inferred from homology"/>
<dbReference type="SUPFAM" id="SSF54919">
    <property type="entry name" value="Nucleoside diphosphate kinase, NDK"/>
    <property type="match status" value="1"/>
</dbReference>
<feature type="binding site" evidence="13 14">
    <location>
        <position position="85"/>
    </location>
    <ligand>
        <name>ATP</name>
        <dbReference type="ChEBI" id="CHEBI:30616"/>
    </ligand>
</feature>
<evidence type="ECO:0000256" key="13">
    <source>
        <dbReference type="HAMAP-Rule" id="MF_00451"/>
    </source>
</evidence>
<evidence type="ECO:0000259" key="17">
    <source>
        <dbReference type="SMART" id="SM00562"/>
    </source>
</evidence>
<dbReference type="Gene3D" id="3.30.70.141">
    <property type="entry name" value="Nucleoside diphosphate kinase-like domain"/>
    <property type="match status" value="1"/>
</dbReference>
<evidence type="ECO:0000256" key="3">
    <source>
        <dbReference type="ARBA" id="ARBA00012966"/>
    </source>
</evidence>
<evidence type="ECO:0000256" key="14">
    <source>
        <dbReference type="PROSITE-ProRule" id="PRU00706"/>
    </source>
</evidence>
<evidence type="ECO:0000256" key="5">
    <source>
        <dbReference type="ARBA" id="ARBA00022553"/>
    </source>
</evidence>
<comment type="subunit">
    <text evidence="13">Homotetramer.</text>
</comment>
<dbReference type="GO" id="GO:0006241">
    <property type="term" value="P:CTP biosynthetic process"/>
    <property type="evidence" value="ECO:0007669"/>
    <property type="project" value="UniProtKB-UniRule"/>
</dbReference>
<keyword evidence="13" id="KW-0963">Cytoplasm</keyword>
<dbReference type="PRINTS" id="PR01243">
    <property type="entry name" value="NUCDPKINASE"/>
</dbReference>
<feature type="binding site" evidence="13 14">
    <location>
        <position position="102"/>
    </location>
    <ligand>
        <name>ATP</name>
        <dbReference type="ChEBI" id="CHEBI:30616"/>
    </ligand>
</feature>
<evidence type="ECO:0000256" key="8">
    <source>
        <dbReference type="ARBA" id="ARBA00022741"/>
    </source>
</evidence>
<dbReference type="Pfam" id="PF00334">
    <property type="entry name" value="NDK"/>
    <property type="match status" value="1"/>
</dbReference>
<dbReference type="SMART" id="SM00562">
    <property type="entry name" value="NDK"/>
    <property type="match status" value="1"/>
</dbReference>
<keyword evidence="12 13" id="KW-0546">Nucleotide metabolism</keyword>
<organism evidence="18 19">
    <name type="scientific">Rhodopirellula bahusiensis</name>
    <dbReference type="NCBI Taxonomy" id="2014065"/>
    <lineage>
        <taxon>Bacteria</taxon>
        <taxon>Pseudomonadati</taxon>
        <taxon>Planctomycetota</taxon>
        <taxon>Planctomycetia</taxon>
        <taxon>Pirellulales</taxon>
        <taxon>Pirellulaceae</taxon>
        <taxon>Rhodopirellula</taxon>
    </lineage>
</organism>
<comment type="catalytic activity">
    <reaction evidence="13">
        <text>a ribonucleoside 5'-diphosphate + ATP = a ribonucleoside 5'-triphosphate + ADP</text>
        <dbReference type="Rhea" id="RHEA:18113"/>
        <dbReference type="ChEBI" id="CHEBI:30616"/>
        <dbReference type="ChEBI" id="CHEBI:57930"/>
        <dbReference type="ChEBI" id="CHEBI:61557"/>
        <dbReference type="ChEBI" id="CHEBI:456216"/>
        <dbReference type="EC" id="2.7.4.6"/>
    </reaction>
</comment>
<comment type="cofactor">
    <cofactor evidence="1 13">
        <name>Mg(2+)</name>
        <dbReference type="ChEBI" id="CHEBI:18420"/>
    </cofactor>
</comment>
<protein>
    <recommendedName>
        <fullName evidence="4 13">Nucleoside diphosphate kinase</fullName>
        <shortName evidence="13">NDK</shortName>
        <shortName evidence="13">NDP kinase</shortName>
        <ecNumber evidence="3 13">2.7.4.6</ecNumber>
    </recommendedName>
    <alternativeName>
        <fullName evidence="13">Nucleoside-2-P kinase</fullName>
    </alternativeName>
</protein>
<dbReference type="InterPro" id="IPR036850">
    <property type="entry name" value="NDK-like_dom_sf"/>
</dbReference>
<feature type="binding site" evidence="13 14">
    <location>
        <position position="9"/>
    </location>
    <ligand>
        <name>ATP</name>
        <dbReference type="ChEBI" id="CHEBI:30616"/>
    </ligand>
</feature>
<keyword evidence="7 13" id="KW-0479">Metal-binding</keyword>
<evidence type="ECO:0000256" key="9">
    <source>
        <dbReference type="ARBA" id="ARBA00022777"/>
    </source>
</evidence>
<reference evidence="18 19" key="1">
    <citation type="submission" date="2017-06" db="EMBL/GenBank/DDBJ databases">
        <title>Description of Rhodopirellula bahusiensis sp. nov.</title>
        <authorList>
            <person name="Kizina J."/>
            <person name="Harder J."/>
        </authorList>
    </citation>
    <scope>NUCLEOTIDE SEQUENCE [LARGE SCALE GENOMIC DNA]</scope>
    <source>
        <strain evidence="18 19">SWK21</strain>
    </source>
</reference>
<dbReference type="AlphaFoldDB" id="A0A2G1W3J0"/>
<comment type="similarity">
    <text evidence="2 13 14 15">Belongs to the NDK family.</text>
</comment>
<comment type="subcellular location">
    <subcellularLocation>
        <location evidence="13">Cytoplasm</location>
    </subcellularLocation>
</comment>
<evidence type="ECO:0000256" key="4">
    <source>
        <dbReference type="ARBA" id="ARBA00017632"/>
    </source>
</evidence>
<dbReference type="InterPro" id="IPR034907">
    <property type="entry name" value="NDK-like_dom"/>
</dbReference>
<dbReference type="FunFam" id="3.30.70.141:FF:000003">
    <property type="entry name" value="Nucleoside diphosphate kinase"/>
    <property type="match status" value="1"/>
</dbReference>
<evidence type="ECO:0000256" key="2">
    <source>
        <dbReference type="ARBA" id="ARBA00008142"/>
    </source>
</evidence>
<evidence type="ECO:0000256" key="15">
    <source>
        <dbReference type="RuleBase" id="RU004011"/>
    </source>
</evidence>
<evidence type="ECO:0000313" key="18">
    <source>
        <dbReference type="EMBL" id="PHQ33596.1"/>
    </source>
</evidence>
<dbReference type="GO" id="GO:0004550">
    <property type="term" value="F:nucleoside diphosphate kinase activity"/>
    <property type="evidence" value="ECO:0007669"/>
    <property type="project" value="UniProtKB-UniRule"/>
</dbReference>
<dbReference type="GO" id="GO:0046872">
    <property type="term" value="F:metal ion binding"/>
    <property type="evidence" value="ECO:0007669"/>
    <property type="project" value="UniProtKB-KW"/>
</dbReference>
<feature type="binding site" evidence="13 14">
    <location>
        <position position="91"/>
    </location>
    <ligand>
        <name>ATP</name>
        <dbReference type="ChEBI" id="CHEBI:30616"/>
    </ligand>
</feature>
<dbReference type="GO" id="GO:0005737">
    <property type="term" value="C:cytoplasm"/>
    <property type="evidence" value="ECO:0007669"/>
    <property type="project" value="UniProtKB-SubCell"/>
</dbReference>
<dbReference type="NCBIfam" id="NF001908">
    <property type="entry name" value="PRK00668.1"/>
    <property type="match status" value="1"/>
</dbReference>
<feature type="binding site" evidence="13 14">
    <location>
        <position position="112"/>
    </location>
    <ligand>
        <name>ATP</name>
        <dbReference type="ChEBI" id="CHEBI:30616"/>
    </ligand>
</feature>
<comment type="caution">
    <text evidence="18">The sequence shown here is derived from an EMBL/GenBank/DDBJ whole genome shotgun (WGS) entry which is preliminary data.</text>
</comment>
<evidence type="ECO:0000313" key="19">
    <source>
        <dbReference type="Proteomes" id="UP000225740"/>
    </source>
</evidence>
<gene>
    <name evidence="13" type="primary">ndk</name>
    <name evidence="18" type="ORF">CEE69_20160</name>
</gene>
<keyword evidence="5 13" id="KW-0597">Phosphoprotein</keyword>
<feature type="domain" description="Nucleoside diphosphate kinase-like" evidence="17">
    <location>
        <begin position="1"/>
        <end position="138"/>
    </location>
</feature>
<evidence type="ECO:0000256" key="10">
    <source>
        <dbReference type="ARBA" id="ARBA00022840"/>
    </source>
</evidence>
<dbReference type="PANTHER" id="PTHR11349">
    <property type="entry name" value="NUCLEOSIDE DIPHOSPHATE KINASE"/>
    <property type="match status" value="1"/>
</dbReference>
<dbReference type="PROSITE" id="PS51374">
    <property type="entry name" value="NDPK_LIKE"/>
    <property type="match status" value="1"/>
</dbReference>